<dbReference type="RefSeq" id="WP_163823710.1">
    <property type="nucleotide sequence ID" value="NZ_JAAGUX010000005.1"/>
</dbReference>
<dbReference type="Proteomes" id="UP000470876">
    <property type="component" value="Unassembled WGS sequence"/>
</dbReference>
<dbReference type="EMBL" id="JAAGUX010000005">
    <property type="protein sequence ID" value="NEW54931.1"/>
    <property type="molecule type" value="Genomic_DNA"/>
</dbReference>
<evidence type="ECO:0000313" key="4">
    <source>
        <dbReference type="EMBL" id="NEW54931.1"/>
    </source>
</evidence>
<dbReference type="Gene3D" id="3.40.30.10">
    <property type="entry name" value="Glutaredoxin"/>
    <property type="match status" value="1"/>
</dbReference>
<organism evidence="3 5">
    <name type="scientific">Nocardia cyriacigeorgica</name>
    <dbReference type="NCBI Taxonomy" id="135487"/>
    <lineage>
        <taxon>Bacteria</taxon>
        <taxon>Bacillati</taxon>
        <taxon>Actinomycetota</taxon>
        <taxon>Actinomycetes</taxon>
        <taxon>Mycobacteriales</taxon>
        <taxon>Nocardiaceae</taxon>
        <taxon>Nocardia</taxon>
    </lineage>
</organism>
<dbReference type="SUPFAM" id="SSF52833">
    <property type="entry name" value="Thioredoxin-like"/>
    <property type="match status" value="1"/>
</dbReference>
<keyword evidence="1" id="KW-0472">Membrane</keyword>
<evidence type="ECO:0000259" key="2">
    <source>
        <dbReference type="Pfam" id="PF13462"/>
    </source>
</evidence>
<evidence type="ECO:0000256" key="1">
    <source>
        <dbReference type="SAM" id="Phobius"/>
    </source>
</evidence>
<comment type="caution">
    <text evidence="3">The sequence shown here is derived from an EMBL/GenBank/DDBJ whole genome shotgun (WGS) entry which is preliminary data.</text>
</comment>
<reference evidence="5 6" key="1">
    <citation type="submission" date="2020-01" db="EMBL/GenBank/DDBJ databases">
        <title>Genetics and antimicrobial susceptibilities of Nocardia species isolated from the soil; a comparison with species isolated from humans.</title>
        <authorList>
            <person name="Carrasco G."/>
            <person name="Monzon S."/>
            <person name="Sansegundo M."/>
            <person name="Garcia E."/>
            <person name="Garrido N."/>
            <person name="Medina M.J."/>
            <person name="Villalon P."/>
            <person name="Ramirez-Arocha A.C."/>
            <person name="Jimenez P."/>
            <person name="Cuesta I."/>
            <person name="Valdezate S."/>
        </authorList>
    </citation>
    <scope>NUCLEOTIDE SEQUENCE [LARGE SCALE GENOMIC DNA]</scope>
    <source>
        <strain evidence="3 5">CNM20110639</strain>
        <strain evidence="4 6">CNM20110649</strain>
    </source>
</reference>
<accession>A0A6P1D148</accession>
<dbReference type="InterPro" id="IPR036249">
    <property type="entry name" value="Thioredoxin-like_sf"/>
</dbReference>
<keyword evidence="1" id="KW-0812">Transmembrane</keyword>
<protein>
    <submittedName>
        <fullName evidence="3">Thioredoxin domain-containing protein</fullName>
    </submittedName>
</protein>
<keyword evidence="1" id="KW-1133">Transmembrane helix</keyword>
<dbReference type="Proteomes" id="UP000468928">
    <property type="component" value="Unassembled WGS sequence"/>
</dbReference>
<sequence>MSTNPGGWPPPQRTSPNRQLLVILTPILVLVVVAAAIGIGLLARGAVTTKVDGIATAASDDSAPKNVLADGAVRVGESDAKVTVRVVMDLQCPACKAFEEANGQVLEDAVRDGTATVEYSVISFLDRASETEYSSRAGNASFCVADSGLANYQAWLSDMFARQPSEGGDGLPDSELIEIAQSAGYTDSAVAECITNRQYDSYLRAKTDEVLDSGLQGTPTVYVNGEEITDRNAIMGQGGLAPVIAAAQ</sequence>
<evidence type="ECO:0000313" key="6">
    <source>
        <dbReference type="Proteomes" id="UP000470876"/>
    </source>
</evidence>
<keyword evidence="6" id="KW-1185">Reference proteome</keyword>
<proteinExistence type="predicted"/>
<gene>
    <name evidence="3" type="ORF">GV789_04745</name>
    <name evidence="4" type="ORF">GV794_04490</name>
</gene>
<feature type="domain" description="Thioredoxin-like fold" evidence="2">
    <location>
        <begin position="72"/>
        <end position="231"/>
    </location>
</feature>
<dbReference type="InterPro" id="IPR012336">
    <property type="entry name" value="Thioredoxin-like_fold"/>
</dbReference>
<name>A0A6P1D148_9NOCA</name>
<dbReference type="Pfam" id="PF13462">
    <property type="entry name" value="Thioredoxin_4"/>
    <property type="match status" value="1"/>
</dbReference>
<feature type="transmembrane region" description="Helical" evidence="1">
    <location>
        <begin position="20"/>
        <end position="43"/>
    </location>
</feature>
<dbReference type="AlphaFoldDB" id="A0A6P1D148"/>
<evidence type="ECO:0000313" key="3">
    <source>
        <dbReference type="EMBL" id="NEW43768.1"/>
    </source>
</evidence>
<dbReference type="EMBL" id="JAAGUZ010000009">
    <property type="protein sequence ID" value="NEW43768.1"/>
    <property type="molecule type" value="Genomic_DNA"/>
</dbReference>
<evidence type="ECO:0000313" key="5">
    <source>
        <dbReference type="Proteomes" id="UP000468928"/>
    </source>
</evidence>